<evidence type="ECO:0000259" key="25">
    <source>
        <dbReference type="PROSITE" id="PS50222"/>
    </source>
</evidence>
<evidence type="ECO:0000256" key="2">
    <source>
        <dbReference type="ARBA" id="ARBA00005058"/>
    </source>
</evidence>
<comment type="similarity">
    <text evidence="4">Belongs to the calbindin family.</text>
</comment>
<dbReference type="EC" id="2.4.2.1" evidence="6"/>
<feature type="domain" description="EF-hand" evidence="25">
    <location>
        <begin position="401"/>
        <end position="436"/>
    </location>
</feature>
<evidence type="ECO:0000256" key="19">
    <source>
        <dbReference type="ARBA" id="ARBA00023970"/>
    </source>
</evidence>
<dbReference type="InterPro" id="IPR011268">
    <property type="entry name" value="Purine_phosphorylase"/>
</dbReference>
<comment type="catalytic activity">
    <reaction evidence="16">
        <text>inosine + phosphate = alpha-D-ribose 1-phosphate + hypoxanthine</text>
        <dbReference type="Rhea" id="RHEA:27646"/>
        <dbReference type="ChEBI" id="CHEBI:17368"/>
        <dbReference type="ChEBI" id="CHEBI:17596"/>
        <dbReference type="ChEBI" id="CHEBI:43474"/>
        <dbReference type="ChEBI" id="CHEBI:57720"/>
        <dbReference type="EC" id="2.4.2.1"/>
    </reaction>
</comment>
<dbReference type="FunFam" id="1.10.238.10:FF:000054">
    <property type="entry name" value="Calbindin 2"/>
    <property type="match status" value="1"/>
</dbReference>
<comment type="subunit">
    <text evidence="5">Homotrimer.</text>
</comment>
<dbReference type="GO" id="GO:0045202">
    <property type="term" value="C:synapse"/>
    <property type="evidence" value="ECO:0007669"/>
    <property type="project" value="UniProtKB-SubCell"/>
</dbReference>
<keyword evidence="9" id="KW-0328">Glycosyltransferase</keyword>
<dbReference type="GO" id="GO:0004731">
    <property type="term" value="F:purine-nucleoside phosphorylase activity"/>
    <property type="evidence" value="ECO:0007669"/>
    <property type="project" value="UniProtKB-EC"/>
</dbReference>
<dbReference type="CDD" id="cd16177">
    <property type="entry name" value="EFh_HEF_CR"/>
    <property type="match status" value="1"/>
</dbReference>
<dbReference type="UniPathway" id="UPA00606"/>
<keyword evidence="12" id="KW-0660">Purine salvage</keyword>
<evidence type="ECO:0000256" key="16">
    <source>
        <dbReference type="ARBA" id="ARBA00023918"/>
    </source>
</evidence>
<dbReference type="Gene3D" id="3.40.50.1580">
    <property type="entry name" value="Nucleoside phosphorylase domain"/>
    <property type="match status" value="1"/>
</dbReference>
<dbReference type="Pfam" id="PF13405">
    <property type="entry name" value="EF-hand_6"/>
    <property type="match status" value="1"/>
</dbReference>
<comment type="subcellular location">
    <subcellularLocation>
        <location evidence="1">Cell projection</location>
        <location evidence="1">Dendrite</location>
    </subcellularLocation>
    <subcellularLocation>
        <location evidence="22">Synapse</location>
    </subcellularLocation>
</comment>
<evidence type="ECO:0000256" key="18">
    <source>
        <dbReference type="ARBA" id="ARBA00023950"/>
    </source>
</evidence>
<evidence type="ECO:0000256" key="21">
    <source>
        <dbReference type="ARBA" id="ARBA00033072"/>
    </source>
</evidence>
<dbReference type="InterPro" id="IPR000845">
    <property type="entry name" value="Nucleoside_phosphorylase_d"/>
</dbReference>
<feature type="domain" description="EF-hand" evidence="25">
    <location>
        <begin position="445"/>
        <end position="480"/>
    </location>
</feature>
<keyword evidence="10" id="KW-0808">Transferase</keyword>
<proteinExistence type="inferred from homology"/>
<dbReference type="Gene3D" id="1.10.238.10">
    <property type="entry name" value="EF-hand"/>
    <property type="match status" value="3"/>
</dbReference>
<evidence type="ECO:0000256" key="24">
    <source>
        <dbReference type="ARBA" id="ARBA00055213"/>
    </source>
</evidence>
<evidence type="ECO:0000256" key="9">
    <source>
        <dbReference type="ARBA" id="ARBA00022676"/>
    </source>
</evidence>
<dbReference type="FunFam" id="3.40.50.1580:FF:000004">
    <property type="entry name" value="Purine nucleoside phosphorylase"/>
    <property type="match status" value="1"/>
</dbReference>
<dbReference type="GeneTree" id="ENSGT00950000182991"/>
<dbReference type="STRING" id="8081.ENSPREP00000001296"/>
<feature type="domain" description="EF-hand" evidence="25">
    <location>
        <begin position="357"/>
        <end position="392"/>
    </location>
</feature>
<reference evidence="26" key="2">
    <citation type="submission" date="2025-08" db="UniProtKB">
        <authorList>
            <consortium name="Ensembl"/>
        </authorList>
    </citation>
    <scope>IDENTIFICATION</scope>
    <source>
        <strain evidence="26">Guanapo</strain>
    </source>
</reference>
<dbReference type="PROSITE" id="PS50222">
    <property type="entry name" value="EF_HAND_2"/>
    <property type="match status" value="4"/>
</dbReference>
<dbReference type="FunFam" id="1.10.238.10:FF:000108">
    <property type="entry name" value="Calbindin 1"/>
    <property type="match status" value="1"/>
</dbReference>
<evidence type="ECO:0000256" key="7">
    <source>
        <dbReference type="ARBA" id="ARBA00013834"/>
    </source>
</evidence>
<evidence type="ECO:0000256" key="23">
    <source>
        <dbReference type="ARBA" id="ARBA00054498"/>
    </source>
</evidence>
<dbReference type="SUPFAM" id="SSF53167">
    <property type="entry name" value="Purine and uridine phosphorylases"/>
    <property type="match status" value="1"/>
</dbReference>
<dbReference type="PROSITE" id="PS00018">
    <property type="entry name" value="EF_HAND_1"/>
    <property type="match status" value="4"/>
</dbReference>
<dbReference type="NCBIfam" id="NF006054">
    <property type="entry name" value="PRK08202.1"/>
    <property type="match status" value="1"/>
</dbReference>
<dbReference type="GO" id="GO:0030425">
    <property type="term" value="C:dendrite"/>
    <property type="evidence" value="ECO:0007669"/>
    <property type="project" value="UniProtKB-SubCell"/>
</dbReference>
<evidence type="ECO:0000256" key="20">
    <source>
        <dbReference type="ARBA" id="ARBA00031036"/>
    </source>
</evidence>
<keyword evidence="15" id="KW-0770">Synapse</keyword>
<dbReference type="Pfam" id="PF13499">
    <property type="entry name" value="EF-hand_7"/>
    <property type="match status" value="2"/>
</dbReference>
<evidence type="ECO:0000256" key="13">
    <source>
        <dbReference type="ARBA" id="ARBA00022737"/>
    </source>
</evidence>
<evidence type="ECO:0000256" key="3">
    <source>
        <dbReference type="ARBA" id="ARBA00006751"/>
    </source>
</evidence>
<dbReference type="InterPro" id="IPR002048">
    <property type="entry name" value="EF_hand_dom"/>
</dbReference>
<dbReference type="GO" id="GO:0005509">
    <property type="term" value="F:calcium ion binding"/>
    <property type="evidence" value="ECO:0007669"/>
    <property type="project" value="InterPro"/>
</dbReference>
<evidence type="ECO:0000256" key="11">
    <source>
        <dbReference type="ARBA" id="ARBA00022723"/>
    </source>
</evidence>
<dbReference type="InterPro" id="IPR011992">
    <property type="entry name" value="EF-hand-dom_pair"/>
</dbReference>
<dbReference type="PANTHER" id="PTHR11904">
    <property type="entry name" value="METHYLTHIOADENOSINE/PURINE NUCLEOSIDE PHOSPHORYLASE"/>
    <property type="match status" value="1"/>
</dbReference>
<reference evidence="26" key="3">
    <citation type="submission" date="2025-09" db="UniProtKB">
        <authorList>
            <consortium name="Ensembl"/>
        </authorList>
    </citation>
    <scope>IDENTIFICATION</scope>
    <source>
        <strain evidence="26">Guanapo</strain>
    </source>
</reference>
<organism evidence="26 27">
    <name type="scientific">Poecilia reticulata</name>
    <name type="common">Guppy</name>
    <name type="synonym">Acanthophacelus reticulatus</name>
    <dbReference type="NCBI Taxonomy" id="8081"/>
    <lineage>
        <taxon>Eukaryota</taxon>
        <taxon>Metazoa</taxon>
        <taxon>Chordata</taxon>
        <taxon>Craniata</taxon>
        <taxon>Vertebrata</taxon>
        <taxon>Euteleostomi</taxon>
        <taxon>Actinopterygii</taxon>
        <taxon>Neopterygii</taxon>
        <taxon>Teleostei</taxon>
        <taxon>Neoteleostei</taxon>
        <taxon>Acanthomorphata</taxon>
        <taxon>Ovalentaria</taxon>
        <taxon>Atherinomorphae</taxon>
        <taxon>Cyprinodontiformes</taxon>
        <taxon>Poeciliidae</taxon>
        <taxon>Poeciliinae</taxon>
        <taxon>Poecilia</taxon>
    </lineage>
</organism>
<comment type="pathway">
    <text evidence="2">Purine metabolism; purine nucleoside salvage.</text>
</comment>
<dbReference type="Pfam" id="PF01048">
    <property type="entry name" value="PNP_UDP_1"/>
    <property type="match status" value="1"/>
</dbReference>
<dbReference type="NCBIfam" id="TIGR01697">
    <property type="entry name" value="PNPH-PUNA-XAPA"/>
    <property type="match status" value="1"/>
</dbReference>
<dbReference type="GO" id="GO:0006166">
    <property type="term" value="P:purine ribonucleoside salvage"/>
    <property type="evidence" value="ECO:0007669"/>
    <property type="project" value="UniProtKB-KW"/>
</dbReference>
<comment type="similarity">
    <text evidence="3">Belongs to the PNP/MTAP phosphorylase family.</text>
</comment>
<comment type="function">
    <text evidence="24">Calcium-binding protein involved in calcium homeostasis and signal transduction. It plays a critical role in buffering intracellular calcium levels and modulating calcium-dependent signaling pathways. Predominantly expressed in specific neuronal populations, influences synaptic plasticity and neuronal excitability, contributing to learning and memory. During embryonic development, it facilitates neuronal differentiation and maturation.</text>
</comment>
<evidence type="ECO:0000256" key="8">
    <source>
        <dbReference type="ARBA" id="ARBA00021446"/>
    </source>
</evidence>
<evidence type="ECO:0000256" key="5">
    <source>
        <dbReference type="ARBA" id="ARBA00011233"/>
    </source>
</evidence>
<protein>
    <recommendedName>
        <fullName evidence="8">Calretinin</fullName>
        <ecNumber evidence="6">2.4.2.1</ecNumber>
    </recommendedName>
    <alternativeName>
        <fullName evidence="21">Inosine phosphorylase</fullName>
    </alternativeName>
    <alternativeName>
        <fullName evidence="20">Inosine-guanosine phosphorylase</fullName>
    </alternativeName>
    <alternativeName>
        <fullName evidence="7">Purine nucleoside phosphorylase</fullName>
    </alternativeName>
</protein>
<evidence type="ECO:0000256" key="15">
    <source>
        <dbReference type="ARBA" id="ARBA00023018"/>
    </source>
</evidence>
<accession>A0A3P9MVG1</accession>
<keyword evidence="11" id="KW-0479">Metal-binding</keyword>
<comment type="catalytic activity">
    <reaction evidence="19">
        <text>guanosine + phosphate = alpha-D-ribose 1-phosphate + guanine</text>
        <dbReference type="Rhea" id="RHEA:13233"/>
        <dbReference type="ChEBI" id="CHEBI:16235"/>
        <dbReference type="ChEBI" id="CHEBI:16750"/>
        <dbReference type="ChEBI" id="CHEBI:43474"/>
        <dbReference type="ChEBI" id="CHEBI:57720"/>
        <dbReference type="EC" id="2.4.2.1"/>
    </reaction>
</comment>
<keyword evidence="27" id="KW-1185">Reference proteome</keyword>
<dbReference type="PANTHER" id="PTHR11904:SF26">
    <property type="entry name" value="PURINE NUCLEOSIDE PHOSPHORYLASE"/>
    <property type="match status" value="1"/>
</dbReference>
<evidence type="ECO:0000256" key="6">
    <source>
        <dbReference type="ARBA" id="ARBA00011886"/>
    </source>
</evidence>
<dbReference type="GO" id="GO:0005737">
    <property type="term" value="C:cytoplasm"/>
    <property type="evidence" value="ECO:0007669"/>
    <property type="project" value="TreeGrafter"/>
</dbReference>
<dbReference type="CDD" id="cd09009">
    <property type="entry name" value="PNP-EcPNPII_like"/>
    <property type="match status" value="1"/>
</dbReference>
<keyword evidence="13" id="KW-0677">Repeat</keyword>
<dbReference type="SUPFAM" id="SSF47473">
    <property type="entry name" value="EF-hand"/>
    <property type="match status" value="1"/>
</dbReference>
<dbReference type="InterPro" id="IPR018247">
    <property type="entry name" value="EF_Hand_1_Ca_BS"/>
</dbReference>
<evidence type="ECO:0000256" key="4">
    <source>
        <dbReference type="ARBA" id="ARBA00007217"/>
    </source>
</evidence>
<comment type="catalytic activity">
    <reaction evidence="18">
        <text>2'-deoxyinosine + phosphate = 2-deoxy-alpha-D-ribose 1-phosphate + hypoxanthine</text>
        <dbReference type="Rhea" id="RHEA:27750"/>
        <dbReference type="ChEBI" id="CHEBI:17368"/>
        <dbReference type="ChEBI" id="CHEBI:28997"/>
        <dbReference type="ChEBI" id="CHEBI:43474"/>
        <dbReference type="ChEBI" id="CHEBI:57259"/>
        <dbReference type="EC" id="2.4.2.1"/>
    </reaction>
</comment>
<dbReference type="PROSITE" id="PS01240">
    <property type="entry name" value="PNP_MTAP_2"/>
    <property type="match status" value="1"/>
</dbReference>
<dbReference type="Bgee" id="ENSPREG00000000955">
    <property type="expression patterns" value="Expressed in head and 1 other cell type or tissue"/>
</dbReference>
<dbReference type="InterPro" id="IPR035994">
    <property type="entry name" value="Nucleoside_phosphorylase_sf"/>
</dbReference>
<evidence type="ECO:0000256" key="12">
    <source>
        <dbReference type="ARBA" id="ARBA00022726"/>
    </source>
</evidence>
<evidence type="ECO:0000256" key="22">
    <source>
        <dbReference type="ARBA" id="ARBA00034103"/>
    </source>
</evidence>
<keyword evidence="14" id="KW-0106">Calcium</keyword>
<feature type="domain" description="EF-hand" evidence="25">
    <location>
        <begin position="313"/>
        <end position="348"/>
    </location>
</feature>
<evidence type="ECO:0000256" key="14">
    <source>
        <dbReference type="ARBA" id="ARBA00022837"/>
    </source>
</evidence>
<dbReference type="NCBIfam" id="TIGR01700">
    <property type="entry name" value="PNPH"/>
    <property type="match status" value="1"/>
</dbReference>
<evidence type="ECO:0000256" key="10">
    <source>
        <dbReference type="ARBA" id="ARBA00022679"/>
    </source>
</evidence>
<name>A0A3P9MVG1_POERE</name>
<dbReference type="InterPro" id="IPR029646">
    <property type="entry name" value="CALB2"/>
</dbReference>
<comment type="function">
    <text evidence="23">Catalyzes the phosphorolytic breakdown of the N-glycosidic bond in the beta-(deoxy)ribonucleoside molecules, with the formation of the corresponding free purine bases and pentose-1-phosphate. Preferentially acts on 6-oxopurine nucleosides including inosine and guanosine.</text>
</comment>
<evidence type="ECO:0000256" key="17">
    <source>
        <dbReference type="ARBA" id="ARBA00023929"/>
    </source>
</evidence>
<evidence type="ECO:0000313" key="26">
    <source>
        <dbReference type="Ensembl" id="ENSPREP00000001296.1"/>
    </source>
</evidence>
<evidence type="ECO:0000313" key="27">
    <source>
        <dbReference type="Proteomes" id="UP000242638"/>
    </source>
</evidence>
<reference evidence="27" key="1">
    <citation type="submission" date="2013-11" db="EMBL/GenBank/DDBJ databases">
        <title>The genomic landscape of the Guanapo guppy.</title>
        <authorList>
            <person name="Kuenstner A."/>
            <person name="Dreyer C."/>
        </authorList>
    </citation>
    <scope>NUCLEOTIDE SEQUENCE</scope>
    <source>
        <strain evidence="27">Guanapo</strain>
    </source>
</reference>
<dbReference type="AlphaFoldDB" id="A0A3P9MVG1"/>
<dbReference type="InterPro" id="IPR018099">
    <property type="entry name" value="Purine_phosphorylase-2_CS"/>
</dbReference>
<evidence type="ECO:0000256" key="1">
    <source>
        <dbReference type="ARBA" id="ARBA00004279"/>
    </source>
</evidence>
<dbReference type="Ensembl" id="ENSPRET00000001336.1">
    <property type="protein sequence ID" value="ENSPREP00000001296.1"/>
    <property type="gene ID" value="ENSPREG00000000955.1"/>
</dbReference>
<comment type="catalytic activity">
    <reaction evidence="17">
        <text>2'-deoxyguanosine + phosphate = 2-deoxy-alpha-D-ribose 1-phosphate + guanine</text>
        <dbReference type="Rhea" id="RHEA:27738"/>
        <dbReference type="ChEBI" id="CHEBI:16235"/>
        <dbReference type="ChEBI" id="CHEBI:17172"/>
        <dbReference type="ChEBI" id="CHEBI:43474"/>
        <dbReference type="ChEBI" id="CHEBI:57259"/>
        <dbReference type="EC" id="2.4.2.1"/>
    </reaction>
</comment>
<dbReference type="InterPro" id="IPR011270">
    <property type="entry name" value="Pur_Nuc_Pase_Ino/Guo-sp"/>
</dbReference>
<sequence length="520" mass="58784">MEAASSSQCRYSYEEYKETADWLLSQTGHRPKVAIICGSGLGGLAGLLDDKIMFPYRNIPRFPTSTVEGHAGQLVFGKLNGRECVCMQGRFHFYEGYNIHTVTYPVRVFFLLGVEILIVTNAAGGLNGSYSVGDIMLIKDHINMPGFAGQNPLCGHNDPRFGVRFPCMSDAYDRELRDLAKETAEEHGCGSFLQEGVYCMLAGPTYETIAECRALQKLGADAVGMSTVPEVVVARHCGLRVLGLSLITNKVVIDYDSSEKANHEEVLKTTEHRATDLQRLVGNGYIEGKELENFFRELETARRGAGVDPTNPTFRERMKEFMQKFDKNKDGRIEMSELAQILPTEENFLLCFRQFVSSSAEFMAAWRRYDTDRSGYIEANELKGFLSDLLEKANRHYDEQKLQEYTQTILRMFDLNGDGKLGLSEMARLLPVQENFLLKFQGVKLTSEQFNSIFNYYDKDGNGYIDEQELEALLRDLYQTKKDVDVNNLMGYKESIMSLSDGGKLYRGELEIVLCREPIV</sequence>
<dbReference type="SMART" id="SM00054">
    <property type="entry name" value="EFh"/>
    <property type="match status" value="4"/>
</dbReference>
<dbReference type="Proteomes" id="UP000242638">
    <property type="component" value="Unassembled WGS sequence"/>
</dbReference>